<feature type="binding site" evidence="7">
    <location>
        <position position="699"/>
    </location>
    <ligand>
        <name>Ca(2+)</name>
        <dbReference type="ChEBI" id="CHEBI:29108"/>
        <label>2</label>
    </ligand>
</feature>
<feature type="transmembrane region" description="Helical" evidence="10">
    <location>
        <begin position="393"/>
        <end position="412"/>
    </location>
</feature>
<feature type="transmembrane region" description="Helical" evidence="10">
    <location>
        <begin position="519"/>
        <end position="544"/>
    </location>
</feature>
<organism evidence="13">
    <name type="scientific">Guillardia theta (strain CCMP2712)</name>
    <name type="common">Cryptophyte</name>
    <dbReference type="NCBI Taxonomy" id="905079"/>
    <lineage>
        <taxon>Eukaryota</taxon>
        <taxon>Cryptophyceae</taxon>
        <taxon>Pyrenomonadales</taxon>
        <taxon>Geminigeraceae</taxon>
        <taxon>Guillardia</taxon>
    </lineage>
</organism>
<dbReference type="PaxDb" id="55529-EKX38786"/>
<keyword evidence="5 10" id="KW-0472">Membrane</keyword>
<evidence type="ECO:0000313" key="14">
    <source>
        <dbReference type="EnsemblProtists" id="EKX38786"/>
    </source>
</evidence>
<evidence type="ECO:0000313" key="13">
    <source>
        <dbReference type="EMBL" id="EKX38786.1"/>
    </source>
</evidence>
<dbReference type="OrthoDB" id="444119at2759"/>
<dbReference type="Pfam" id="PF20519">
    <property type="entry name" value="Polycystin_dom"/>
    <property type="match status" value="1"/>
</dbReference>
<dbReference type="InterPro" id="IPR003915">
    <property type="entry name" value="PKD_2"/>
</dbReference>
<keyword evidence="15" id="KW-1185">Reference proteome</keyword>
<feature type="transmembrane region" description="Helical" evidence="10">
    <location>
        <begin position="144"/>
        <end position="161"/>
    </location>
</feature>
<dbReference type="Proteomes" id="UP000011087">
    <property type="component" value="Unassembled WGS sequence"/>
</dbReference>
<gene>
    <name evidence="13" type="ORF">GUITHDRAFT_143974</name>
</gene>
<dbReference type="PANTHER" id="PTHR10877:SF183">
    <property type="entry name" value="AT14535P-RELATED"/>
    <property type="match status" value="1"/>
</dbReference>
<keyword evidence="6" id="KW-0325">Glycoprotein</keyword>
<keyword evidence="4 10" id="KW-1133">Transmembrane helix</keyword>
<feature type="transmembrane region" description="Helical" evidence="10">
    <location>
        <begin position="480"/>
        <end position="499"/>
    </location>
</feature>
<evidence type="ECO:0000256" key="8">
    <source>
        <dbReference type="PIRSR" id="PIRSR603915-2"/>
    </source>
</evidence>
<evidence type="ECO:0000256" key="3">
    <source>
        <dbReference type="ARBA" id="ARBA00022692"/>
    </source>
</evidence>
<protein>
    <submittedName>
        <fullName evidence="13 14">Uncharacterized protein</fullName>
    </submittedName>
</protein>
<evidence type="ECO:0000256" key="1">
    <source>
        <dbReference type="ARBA" id="ARBA00004141"/>
    </source>
</evidence>
<accession>L1IRA4</accession>
<keyword evidence="7" id="KW-0407">Ion channel</keyword>
<dbReference type="EMBL" id="JH993045">
    <property type="protein sequence ID" value="EKX38786.1"/>
    <property type="molecule type" value="Genomic_DNA"/>
</dbReference>
<dbReference type="InterPro" id="IPR046791">
    <property type="entry name" value="Polycystin_dom"/>
</dbReference>
<feature type="compositionally biased region" description="Acidic residues" evidence="9">
    <location>
        <begin position="675"/>
        <end position="699"/>
    </location>
</feature>
<name>L1IRA4_GUITC</name>
<evidence type="ECO:0000256" key="4">
    <source>
        <dbReference type="ARBA" id="ARBA00022989"/>
    </source>
</evidence>
<feature type="disulfide bond" evidence="8">
    <location>
        <begin position="244"/>
        <end position="262"/>
    </location>
</feature>
<dbReference type="GO" id="GO:0005262">
    <property type="term" value="F:calcium channel activity"/>
    <property type="evidence" value="ECO:0007669"/>
    <property type="project" value="UniProtKB-KW"/>
</dbReference>
<reference evidence="14" key="3">
    <citation type="submission" date="2016-03" db="UniProtKB">
        <authorList>
            <consortium name="EnsemblProtists"/>
        </authorList>
    </citation>
    <scope>IDENTIFICATION</scope>
</reference>
<evidence type="ECO:0000256" key="6">
    <source>
        <dbReference type="ARBA" id="ARBA00023180"/>
    </source>
</evidence>
<dbReference type="PRINTS" id="PR01433">
    <property type="entry name" value="POLYCYSTIN2"/>
</dbReference>
<dbReference type="InterPro" id="IPR013122">
    <property type="entry name" value="PKD1_2_channel"/>
</dbReference>
<evidence type="ECO:0000256" key="9">
    <source>
        <dbReference type="SAM" id="MobiDB-lite"/>
    </source>
</evidence>
<sequence length="721" mass="81504">MERLGMQRLRAQAEATLQGKGRAMLIMRADGGGEHEKTAEEERDGGSDERLREFAELEMLGKADKNHYKGASDVHTFGKIDRSRFEAKKRKIAARYEASKKLEEVKEQEASMAGGQWIDQNWVSNLALREMGDGLVLKDWLKEVAIYLVLVFAFTYSLYSGRNNREKIEMKSIFVDFVQRSLQNVSSSDDITKFLRNFGSQTACPSCMAFWTNYTMPGTDGMILGNALTGRIEIIQNRISEGKCSKIHANLVKQGLIADGACYPPWNPEAEAQTFTIANDVAPTQAGSLPFFKYRSSALAGFTGVSGTYPASGFVASFTSADAAATIESLIANQWVDAKTRFVLVAFAVYNLEMQFFVLSDVAFELLSNGATIIHQSSDTIVPSRYDMGSFSGLIRIAMLALVFLMVIYYAFEELDSCRRNGLKKYRTPGWGYVELTNILLFVLFGFLKLANYISYQIMIYQKSDYNSLLSRLRSLAKSYFIEDQVAGLIAFLLWFKLLKYICIHKNLLLYTKALEHGFFEFVSLGAIFCPLWFGYGIMGYMLFGETSEQFSSITRSCQSLILGMYGHLDFIKLQEEIGDAGIAFTMIWIFMSTSTFFNVTVAFMIEALNVVSSDEATLRTQTVLDKVRELIERRNAELKEFRKSASKQHRKKARKSAGKRSCFPCCSSAQVADEEDEEVQEVEVEGEAERNEELEEIEREPKRRQSSIVEENWNPWTPPE</sequence>
<feature type="domain" description="Polycystin" evidence="12">
    <location>
        <begin position="223"/>
        <end position="375"/>
    </location>
</feature>
<dbReference type="AlphaFoldDB" id="L1IRA4"/>
<comment type="subcellular location">
    <subcellularLocation>
        <location evidence="1">Membrane</location>
        <topology evidence="1">Multi-pass membrane protein</topology>
    </subcellularLocation>
</comment>
<dbReference type="HOGENOM" id="CLU_383800_0_0_1"/>
<feature type="compositionally biased region" description="Basic and acidic residues" evidence="9">
    <location>
        <begin position="31"/>
        <end position="48"/>
    </location>
</feature>
<proteinExistence type="inferred from homology"/>
<feature type="transmembrane region" description="Helical" evidence="10">
    <location>
        <begin position="583"/>
        <end position="606"/>
    </location>
</feature>
<dbReference type="GO" id="GO:0016020">
    <property type="term" value="C:membrane"/>
    <property type="evidence" value="ECO:0007669"/>
    <property type="project" value="UniProtKB-SubCell"/>
</dbReference>
<dbReference type="GO" id="GO:0005509">
    <property type="term" value="F:calcium ion binding"/>
    <property type="evidence" value="ECO:0007669"/>
    <property type="project" value="InterPro"/>
</dbReference>
<dbReference type="GeneID" id="17295542"/>
<dbReference type="RefSeq" id="XP_005825766.1">
    <property type="nucleotide sequence ID" value="XM_005825709.1"/>
</dbReference>
<reference evidence="13 15" key="1">
    <citation type="journal article" date="2012" name="Nature">
        <title>Algal genomes reveal evolutionary mosaicism and the fate of nucleomorphs.</title>
        <authorList>
            <consortium name="DOE Joint Genome Institute"/>
            <person name="Curtis B.A."/>
            <person name="Tanifuji G."/>
            <person name="Burki F."/>
            <person name="Gruber A."/>
            <person name="Irimia M."/>
            <person name="Maruyama S."/>
            <person name="Arias M.C."/>
            <person name="Ball S.G."/>
            <person name="Gile G.H."/>
            <person name="Hirakawa Y."/>
            <person name="Hopkins J.F."/>
            <person name="Kuo A."/>
            <person name="Rensing S.A."/>
            <person name="Schmutz J."/>
            <person name="Symeonidi A."/>
            <person name="Elias M."/>
            <person name="Eveleigh R.J."/>
            <person name="Herman E.K."/>
            <person name="Klute M.J."/>
            <person name="Nakayama T."/>
            <person name="Obornik M."/>
            <person name="Reyes-Prieto A."/>
            <person name="Armbrust E.V."/>
            <person name="Aves S.J."/>
            <person name="Beiko R.G."/>
            <person name="Coutinho P."/>
            <person name="Dacks J.B."/>
            <person name="Durnford D.G."/>
            <person name="Fast N.M."/>
            <person name="Green B.R."/>
            <person name="Grisdale C.J."/>
            <person name="Hempel F."/>
            <person name="Henrissat B."/>
            <person name="Hoppner M.P."/>
            <person name="Ishida K."/>
            <person name="Kim E."/>
            <person name="Koreny L."/>
            <person name="Kroth P.G."/>
            <person name="Liu Y."/>
            <person name="Malik S.B."/>
            <person name="Maier U.G."/>
            <person name="McRose D."/>
            <person name="Mock T."/>
            <person name="Neilson J.A."/>
            <person name="Onodera N.T."/>
            <person name="Poole A.M."/>
            <person name="Pritham E.J."/>
            <person name="Richards T.A."/>
            <person name="Rocap G."/>
            <person name="Roy S.W."/>
            <person name="Sarai C."/>
            <person name="Schaack S."/>
            <person name="Shirato S."/>
            <person name="Slamovits C.H."/>
            <person name="Spencer D.F."/>
            <person name="Suzuki S."/>
            <person name="Worden A.Z."/>
            <person name="Zauner S."/>
            <person name="Barry K."/>
            <person name="Bell C."/>
            <person name="Bharti A.K."/>
            <person name="Crow J.A."/>
            <person name="Grimwood J."/>
            <person name="Kramer R."/>
            <person name="Lindquist E."/>
            <person name="Lucas S."/>
            <person name="Salamov A."/>
            <person name="McFadden G.I."/>
            <person name="Lane C.E."/>
            <person name="Keeling P.J."/>
            <person name="Gray M.W."/>
            <person name="Grigoriev I.V."/>
            <person name="Archibald J.M."/>
        </authorList>
    </citation>
    <scope>NUCLEOTIDE SEQUENCE</scope>
    <source>
        <strain evidence="13 15">CCMP2712</strain>
    </source>
</reference>
<dbReference type="eggNOG" id="KOG3599">
    <property type="taxonomic scope" value="Eukaryota"/>
</dbReference>
<feature type="transmembrane region" description="Helical" evidence="10">
    <location>
        <begin position="342"/>
        <end position="359"/>
    </location>
</feature>
<comment type="similarity">
    <text evidence="2">Belongs to the polycystin family.</text>
</comment>
<keyword evidence="7" id="KW-0106">Calcium</keyword>
<dbReference type="Gene3D" id="1.10.287.70">
    <property type="match status" value="1"/>
</dbReference>
<keyword evidence="7" id="KW-0479">Metal-binding</keyword>
<evidence type="ECO:0000313" key="15">
    <source>
        <dbReference type="Proteomes" id="UP000011087"/>
    </source>
</evidence>
<evidence type="ECO:0000256" key="7">
    <source>
        <dbReference type="PIRSR" id="PIRSR603915-1"/>
    </source>
</evidence>
<evidence type="ECO:0000259" key="11">
    <source>
        <dbReference type="Pfam" id="PF08016"/>
    </source>
</evidence>
<feature type="domain" description="Polycystin cation channel PKD1/PKD2" evidence="11">
    <location>
        <begin position="398"/>
        <end position="611"/>
    </location>
</feature>
<dbReference type="InterPro" id="IPR051223">
    <property type="entry name" value="Polycystin"/>
</dbReference>
<reference evidence="15" key="2">
    <citation type="submission" date="2012-11" db="EMBL/GenBank/DDBJ databases">
        <authorList>
            <person name="Kuo A."/>
            <person name="Curtis B.A."/>
            <person name="Tanifuji G."/>
            <person name="Burki F."/>
            <person name="Gruber A."/>
            <person name="Irimia M."/>
            <person name="Maruyama S."/>
            <person name="Arias M.C."/>
            <person name="Ball S.G."/>
            <person name="Gile G.H."/>
            <person name="Hirakawa Y."/>
            <person name="Hopkins J.F."/>
            <person name="Rensing S.A."/>
            <person name="Schmutz J."/>
            <person name="Symeonidi A."/>
            <person name="Elias M."/>
            <person name="Eveleigh R.J."/>
            <person name="Herman E.K."/>
            <person name="Klute M.J."/>
            <person name="Nakayama T."/>
            <person name="Obornik M."/>
            <person name="Reyes-Prieto A."/>
            <person name="Armbrust E.V."/>
            <person name="Aves S.J."/>
            <person name="Beiko R.G."/>
            <person name="Coutinho P."/>
            <person name="Dacks J.B."/>
            <person name="Durnford D.G."/>
            <person name="Fast N.M."/>
            <person name="Green B.R."/>
            <person name="Grisdale C."/>
            <person name="Hempe F."/>
            <person name="Henrissat B."/>
            <person name="Hoppner M.P."/>
            <person name="Ishida K.-I."/>
            <person name="Kim E."/>
            <person name="Koreny L."/>
            <person name="Kroth P.G."/>
            <person name="Liu Y."/>
            <person name="Malik S.-B."/>
            <person name="Maier U.G."/>
            <person name="McRose D."/>
            <person name="Mock T."/>
            <person name="Neilson J.A."/>
            <person name="Onodera N.T."/>
            <person name="Poole A.M."/>
            <person name="Pritham E.J."/>
            <person name="Richards T.A."/>
            <person name="Rocap G."/>
            <person name="Roy S.W."/>
            <person name="Sarai C."/>
            <person name="Schaack S."/>
            <person name="Shirato S."/>
            <person name="Slamovits C.H."/>
            <person name="Spencer D.F."/>
            <person name="Suzuki S."/>
            <person name="Worden A.Z."/>
            <person name="Zauner S."/>
            <person name="Barry K."/>
            <person name="Bell C."/>
            <person name="Bharti A.K."/>
            <person name="Crow J.A."/>
            <person name="Grimwood J."/>
            <person name="Kramer R."/>
            <person name="Lindquist E."/>
            <person name="Lucas S."/>
            <person name="Salamov A."/>
            <person name="McFadden G.I."/>
            <person name="Lane C.E."/>
            <person name="Keeling P.J."/>
            <person name="Gray M.W."/>
            <person name="Grigoriev I.V."/>
            <person name="Archibald J.M."/>
        </authorList>
    </citation>
    <scope>NUCLEOTIDE SEQUENCE</scope>
    <source>
        <strain evidence="15">CCMP2712</strain>
    </source>
</reference>
<dbReference type="KEGG" id="gtt:GUITHDRAFT_143974"/>
<evidence type="ECO:0000259" key="12">
    <source>
        <dbReference type="Pfam" id="PF20519"/>
    </source>
</evidence>
<keyword evidence="7" id="KW-0107">Calcium channel</keyword>
<evidence type="ECO:0000256" key="2">
    <source>
        <dbReference type="ARBA" id="ARBA00007200"/>
    </source>
</evidence>
<feature type="region of interest" description="Disordered" evidence="9">
    <location>
        <begin position="29"/>
        <end position="48"/>
    </location>
</feature>
<dbReference type="PANTHER" id="PTHR10877">
    <property type="entry name" value="POLYCYSTIN FAMILY MEMBER"/>
    <property type="match status" value="1"/>
</dbReference>
<keyword evidence="3 10" id="KW-0812">Transmembrane</keyword>
<feature type="binding site" evidence="7">
    <location>
        <position position="694"/>
    </location>
    <ligand>
        <name>Ca(2+)</name>
        <dbReference type="ChEBI" id="CHEBI:29108"/>
        <label>2</label>
    </ligand>
</feature>
<keyword evidence="7" id="KW-0813">Transport</keyword>
<evidence type="ECO:0000256" key="5">
    <source>
        <dbReference type="ARBA" id="ARBA00023136"/>
    </source>
</evidence>
<keyword evidence="7" id="KW-0109">Calcium transport</keyword>
<keyword evidence="7" id="KW-0406">Ion transport</keyword>
<dbReference type="Pfam" id="PF08016">
    <property type="entry name" value="PKD_channel"/>
    <property type="match status" value="1"/>
</dbReference>
<evidence type="ECO:0000256" key="10">
    <source>
        <dbReference type="SAM" id="Phobius"/>
    </source>
</evidence>
<feature type="transmembrane region" description="Helical" evidence="10">
    <location>
        <begin position="433"/>
        <end position="460"/>
    </location>
</feature>
<dbReference type="EnsemblProtists" id="EKX38786">
    <property type="protein sequence ID" value="EKX38786"/>
    <property type="gene ID" value="GUITHDRAFT_143974"/>
</dbReference>
<feature type="region of interest" description="Disordered" evidence="9">
    <location>
        <begin position="675"/>
        <end position="721"/>
    </location>
</feature>